<sequence>MDDLAVASTGFTAYSQQLDLGEQWPARWTTTWKVGRTSVVHAVRDLAEVDVSQCTPVRRFTWRTDQYHRPGLEYLVTTDRHHGFESFEEERLLLVTDFAAGLVEALSQPFRLRLRAGGRRVEHTPDYLLLTDSGPYLVDVRPADRIRSADALKFAATAEVALAAGWNYSVVTGWRRYALGTVDALSAERRDLPDVLGTQGQLIEAVAHEPMPFGDLVGQCRYPAIARAHASHLMWHRYMGVDLSGPYGDWSLVRLAERGRRWGRER</sequence>
<dbReference type="EMBL" id="CP026304">
    <property type="protein sequence ID" value="AVZ77196.1"/>
    <property type="molecule type" value="Genomic_DNA"/>
</dbReference>
<dbReference type="AlphaFoldDB" id="A0A2R4TDJ3"/>
<name>A0A2R4TDJ3_9ACTN</name>
<reference evidence="1 2" key="1">
    <citation type="submission" date="2018-01" db="EMBL/GenBank/DDBJ databases">
        <title>Complete genome sequence of Streptomyces lunaelactis MM109T, a Ferroverdin A producer isolated from cave moonmilk deposits.</title>
        <authorList>
            <person name="Naome A."/>
            <person name="Martinet L."/>
            <person name="Maciejewska M."/>
            <person name="Anderssen S."/>
            <person name="Adam D."/>
            <person name="Tenconi E."/>
            <person name="Deflandre B."/>
            <person name="Arguelles-Arias A."/>
            <person name="Calusinska M."/>
            <person name="Copieters W."/>
            <person name="Karim L."/>
            <person name="Hanikenne M."/>
            <person name="Baurain D."/>
            <person name="van Wezel G."/>
            <person name="Smargiasso N."/>
            <person name="de Pauw E."/>
            <person name="Delfosse P."/>
            <person name="Rigali S."/>
        </authorList>
    </citation>
    <scope>NUCLEOTIDE SEQUENCE [LARGE SCALE GENOMIC DNA]</scope>
    <source>
        <strain evidence="1 2">MM109</strain>
    </source>
</reference>
<keyword evidence="2" id="KW-1185">Reference proteome</keyword>
<gene>
    <name evidence="1" type="ORF">SLUN_03205</name>
</gene>
<evidence type="ECO:0000313" key="2">
    <source>
        <dbReference type="Proteomes" id="UP000244201"/>
    </source>
</evidence>
<organism evidence="1 2">
    <name type="scientific">Streptomyces lunaelactis</name>
    <dbReference type="NCBI Taxonomy" id="1535768"/>
    <lineage>
        <taxon>Bacteria</taxon>
        <taxon>Bacillati</taxon>
        <taxon>Actinomycetota</taxon>
        <taxon>Actinomycetes</taxon>
        <taxon>Kitasatosporales</taxon>
        <taxon>Streptomycetaceae</taxon>
        <taxon>Streptomyces</taxon>
    </lineage>
</organism>
<dbReference type="InterPro" id="IPR048000">
    <property type="entry name" value="TnsA-like"/>
</dbReference>
<protein>
    <recommendedName>
        <fullName evidence="3">TnsA-like heteromeric transposase endonuclease subunit</fullName>
    </recommendedName>
</protein>
<accession>A0A2R4TDJ3</accession>
<dbReference type="Proteomes" id="UP000244201">
    <property type="component" value="Chromosome"/>
</dbReference>
<evidence type="ECO:0000313" key="1">
    <source>
        <dbReference type="EMBL" id="AVZ77196.1"/>
    </source>
</evidence>
<dbReference type="OrthoDB" id="3403133at2"/>
<evidence type="ECO:0008006" key="3">
    <source>
        <dbReference type="Google" id="ProtNLM"/>
    </source>
</evidence>
<proteinExistence type="predicted"/>
<dbReference type="KEGG" id="slk:SLUN_03205"/>
<dbReference type="NCBIfam" id="NF033179">
    <property type="entry name" value="TnsA_like_Actin"/>
    <property type="match status" value="1"/>
</dbReference>